<comment type="function">
    <text evidence="6">Sigma factors are initiation factors that promote the attachment of RNA polymerase to specific initiation sites and are then released. This sigma factor is the primary sigma factor during exponential growth.</text>
</comment>
<gene>
    <name evidence="6" type="primary">rpoD</name>
    <name evidence="10" type="ORF">ABID23_001343</name>
</gene>
<protein>
    <recommendedName>
        <fullName evidence="6">RNA polymerase sigma factor RpoD</fullName>
    </recommendedName>
    <alternativeName>
        <fullName evidence="6">Sigma-70</fullName>
    </alternativeName>
</protein>
<feature type="compositionally biased region" description="Acidic residues" evidence="7">
    <location>
        <begin position="235"/>
        <end position="244"/>
    </location>
</feature>
<dbReference type="Pfam" id="PF04539">
    <property type="entry name" value="Sigma70_r3"/>
    <property type="match status" value="1"/>
</dbReference>
<keyword evidence="4 6" id="KW-0238">DNA-binding</keyword>
<dbReference type="CDD" id="cd06171">
    <property type="entry name" value="Sigma70_r4"/>
    <property type="match status" value="1"/>
</dbReference>
<comment type="subunit">
    <text evidence="6">Interacts transiently with the RNA polymerase catalytic core.</text>
</comment>
<dbReference type="PRINTS" id="PR00046">
    <property type="entry name" value="SIGMA70FCT"/>
</dbReference>
<dbReference type="Proteomes" id="UP001549086">
    <property type="component" value="Unassembled WGS sequence"/>
</dbReference>
<dbReference type="Gene3D" id="1.10.601.10">
    <property type="entry name" value="RNA Polymerase Primary Sigma Factor"/>
    <property type="match status" value="1"/>
</dbReference>
<comment type="caution">
    <text evidence="10">The sequence shown here is derived from an EMBL/GenBank/DDBJ whole genome shotgun (WGS) entry which is preliminary data.</text>
</comment>
<proteinExistence type="inferred from homology"/>
<dbReference type="PROSITE" id="PS00715">
    <property type="entry name" value="SIGMA70_1"/>
    <property type="match status" value="1"/>
</dbReference>
<evidence type="ECO:0000256" key="1">
    <source>
        <dbReference type="ARBA" id="ARBA00022490"/>
    </source>
</evidence>
<dbReference type="HAMAP" id="MF_00963">
    <property type="entry name" value="Sigma70_RpoD_SigA"/>
    <property type="match status" value="1"/>
</dbReference>
<feature type="domain" description="RNA polymerase sigma-70" evidence="8">
    <location>
        <begin position="460"/>
        <end position="473"/>
    </location>
</feature>
<dbReference type="InterPro" id="IPR028630">
    <property type="entry name" value="Sigma70_RpoD"/>
</dbReference>
<evidence type="ECO:0000259" key="8">
    <source>
        <dbReference type="PROSITE" id="PS00715"/>
    </source>
</evidence>
<evidence type="ECO:0000256" key="7">
    <source>
        <dbReference type="SAM" id="MobiDB-lite"/>
    </source>
</evidence>
<dbReference type="EMBL" id="JBEPLI010000017">
    <property type="protein sequence ID" value="MET3590239.1"/>
    <property type="molecule type" value="Genomic_DNA"/>
</dbReference>
<dbReference type="NCBIfam" id="TIGR02937">
    <property type="entry name" value="sigma70-ECF"/>
    <property type="match status" value="1"/>
</dbReference>
<dbReference type="InterPro" id="IPR007624">
    <property type="entry name" value="RNA_pol_sigma70_r3"/>
</dbReference>
<dbReference type="NCBIfam" id="NF004208">
    <property type="entry name" value="PRK05658.1"/>
    <property type="match status" value="1"/>
</dbReference>
<feature type="compositionally biased region" description="Basic and acidic residues" evidence="7">
    <location>
        <begin position="210"/>
        <end position="220"/>
    </location>
</feature>
<dbReference type="InterPro" id="IPR009042">
    <property type="entry name" value="RNA_pol_sigma70_r1_2"/>
</dbReference>
<dbReference type="InterPro" id="IPR050239">
    <property type="entry name" value="Sigma-70_RNA_pol_init_factors"/>
</dbReference>
<accession>A0ABV2HI76</accession>
<keyword evidence="5 6" id="KW-0804">Transcription</keyword>
<evidence type="ECO:0000313" key="10">
    <source>
        <dbReference type="EMBL" id="MET3590239.1"/>
    </source>
</evidence>
<feature type="short sequence motif" description="Interaction with polymerase core subunit RpoC" evidence="6">
    <location>
        <begin position="460"/>
        <end position="463"/>
    </location>
</feature>
<dbReference type="InterPro" id="IPR007627">
    <property type="entry name" value="RNA_pol_sigma70_r2"/>
</dbReference>
<dbReference type="PANTHER" id="PTHR30603:SF60">
    <property type="entry name" value="RNA POLYMERASE SIGMA FACTOR RPOD"/>
    <property type="match status" value="1"/>
</dbReference>
<keyword evidence="3 6" id="KW-0731">Sigma factor</keyword>
<evidence type="ECO:0000256" key="2">
    <source>
        <dbReference type="ARBA" id="ARBA00023015"/>
    </source>
</evidence>
<dbReference type="NCBIfam" id="TIGR02393">
    <property type="entry name" value="RpoD_Cterm"/>
    <property type="match status" value="1"/>
</dbReference>
<dbReference type="InterPro" id="IPR007631">
    <property type="entry name" value="RNA_pol_sigma_70_non-ess"/>
</dbReference>
<evidence type="ECO:0000256" key="3">
    <source>
        <dbReference type="ARBA" id="ARBA00023082"/>
    </source>
</evidence>
<dbReference type="PROSITE" id="PS00716">
    <property type="entry name" value="SIGMA70_2"/>
    <property type="match status" value="1"/>
</dbReference>
<keyword evidence="11" id="KW-1185">Reference proteome</keyword>
<dbReference type="Gene3D" id="1.10.220.120">
    <property type="entry name" value="Sigma-70 factor, region 1.1"/>
    <property type="match status" value="1"/>
</dbReference>
<dbReference type="SUPFAM" id="SSF88659">
    <property type="entry name" value="Sigma3 and sigma4 domains of RNA polymerase sigma factors"/>
    <property type="match status" value="2"/>
</dbReference>
<dbReference type="InterPro" id="IPR007127">
    <property type="entry name" value="RNA_pol_sigma_70_r1_1"/>
</dbReference>
<dbReference type="SUPFAM" id="SSF88946">
    <property type="entry name" value="Sigma2 domain of RNA polymerase sigma factors"/>
    <property type="match status" value="1"/>
</dbReference>
<name>A0ABV2HI76_9HYPH</name>
<dbReference type="InterPro" id="IPR013325">
    <property type="entry name" value="RNA_pol_sigma_r2"/>
</dbReference>
<feature type="compositionally biased region" description="Polar residues" evidence="7">
    <location>
        <begin position="222"/>
        <end position="232"/>
    </location>
</feature>
<dbReference type="InterPro" id="IPR007630">
    <property type="entry name" value="RNA_pol_sigma70_r4"/>
</dbReference>
<feature type="region of interest" description="Sigma-70 factor domain-4" evidence="6">
    <location>
        <begin position="604"/>
        <end position="657"/>
    </location>
</feature>
<evidence type="ECO:0000313" key="11">
    <source>
        <dbReference type="Proteomes" id="UP001549086"/>
    </source>
</evidence>
<feature type="domain" description="RNA polymerase sigma-70" evidence="9">
    <location>
        <begin position="629"/>
        <end position="655"/>
    </location>
</feature>
<dbReference type="InterPro" id="IPR013324">
    <property type="entry name" value="RNA_pol_sigma_r3/r4-like"/>
</dbReference>
<dbReference type="Pfam" id="PF04546">
    <property type="entry name" value="Sigma70_ner"/>
    <property type="match status" value="1"/>
</dbReference>
<dbReference type="InterPro" id="IPR012760">
    <property type="entry name" value="RNA_pol_sigma_RpoD_C"/>
</dbReference>
<dbReference type="InterPro" id="IPR000943">
    <property type="entry name" value="RNA_pol_sigma70"/>
</dbReference>
<comment type="subcellular location">
    <subcellularLocation>
        <location evidence="6">Cytoplasm</location>
    </subcellularLocation>
</comment>
<keyword evidence="1 6" id="KW-0963">Cytoplasm</keyword>
<keyword evidence="2 6" id="KW-0805">Transcription regulation</keyword>
<dbReference type="InterPro" id="IPR014284">
    <property type="entry name" value="RNA_pol_sigma-70_dom"/>
</dbReference>
<evidence type="ECO:0000259" key="9">
    <source>
        <dbReference type="PROSITE" id="PS00716"/>
    </source>
</evidence>
<dbReference type="Pfam" id="PF04545">
    <property type="entry name" value="Sigma70_r4"/>
    <property type="match status" value="1"/>
</dbReference>
<dbReference type="Gene3D" id="1.10.10.10">
    <property type="entry name" value="Winged helix-like DNA-binding domain superfamily/Winged helix DNA-binding domain"/>
    <property type="match status" value="2"/>
</dbReference>
<dbReference type="Pfam" id="PF04542">
    <property type="entry name" value="Sigma70_r2"/>
    <property type="match status" value="1"/>
</dbReference>
<feature type="DNA-binding region" description="H-T-H motif" evidence="6">
    <location>
        <begin position="630"/>
        <end position="649"/>
    </location>
</feature>
<feature type="region of interest" description="Disordered" evidence="7">
    <location>
        <begin position="207"/>
        <end position="244"/>
    </location>
</feature>
<dbReference type="RefSeq" id="WP_354190443.1">
    <property type="nucleotide sequence ID" value="NZ_JBEPLI010000017.1"/>
</dbReference>
<dbReference type="InterPro" id="IPR042189">
    <property type="entry name" value="RNA_pol_sigma_70_r1_1_sf"/>
</dbReference>
<organism evidence="10 11">
    <name type="scientific">Bartonella silvatica</name>
    <dbReference type="NCBI Taxonomy" id="357760"/>
    <lineage>
        <taxon>Bacteria</taxon>
        <taxon>Pseudomonadati</taxon>
        <taxon>Pseudomonadota</taxon>
        <taxon>Alphaproteobacteria</taxon>
        <taxon>Hyphomicrobiales</taxon>
        <taxon>Bartonellaceae</taxon>
        <taxon>Bartonella</taxon>
    </lineage>
</organism>
<dbReference type="InterPro" id="IPR036388">
    <property type="entry name" value="WH-like_DNA-bd_sf"/>
</dbReference>
<feature type="region of interest" description="Sigma-70 factor domain-2" evidence="6">
    <location>
        <begin position="436"/>
        <end position="506"/>
    </location>
</feature>
<feature type="region of interest" description="Sigma-70 factor domain-3" evidence="6">
    <location>
        <begin position="515"/>
        <end position="591"/>
    </location>
</feature>
<dbReference type="Pfam" id="PF00140">
    <property type="entry name" value="Sigma70_r1_2"/>
    <property type="match status" value="1"/>
</dbReference>
<dbReference type="Pfam" id="PF03979">
    <property type="entry name" value="Sigma70_r1_1"/>
    <property type="match status" value="1"/>
</dbReference>
<evidence type="ECO:0000256" key="6">
    <source>
        <dbReference type="HAMAP-Rule" id="MF_00963"/>
    </source>
</evidence>
<evidence type="ECO:0000256" key="4">
    <source>
        <dbReference type="ARBA" id="ARBA00023125"/>
    </source>
</evidence>
<dbReference type="PANTHER" id="PTHR30603">
    <property type="entry name" value="RNA POLYMERASE SIGMA FACTOR RPO"/>
    <property type="match status" value="1"/>
</dbReference>
<comment type="similarity">
    <text evidence="6">Belongs to the sigma-70 factor family. RpoD/SigA subfamily.</text>
</comment>
<reference evidence="10 11" key="1">
    <citation type="submission" date="2024-06" db="EMBL/GenBank/DDBJ databases">
        <title>Genomic Encyclopedia of Type Strains, Phase IV (KMG-IV): sequencing the most valuable type-strain genomes for metagenomic binning, comparative biology and taxonomic classification.</title>
        <authorList>
            <person name="Goeker M."/>
        </authorList>
    </citation>
    <scope>NUCLEOTIDE SEQUENCE [LARGE SCALE GENOMIC DNA]</scope>
    <source>
        <strain evidence="10 11">DSM 23649</strain>
    </source>
</reference>
<sequence length="670" mass="76395">MATKVKQKNNVEVTSQENLDSPLLDFSDSAIKKMVKLAKKNGYVTMDELNAVLPSDEVTSEQIEDILAMFSDMGVNVVDDEDEVESERDDEEATVEGGDLVEASSHAVATVTNKREVTDRTDDPVRMYLREMGAVELLSREGEIAIAKRIEAGRETMIAGLCESPLTFQALIIWREELKDQRILLREIIDLEMTYAGPEAKQAPIVEASEINKEKEEKKFSSTRNAEGTTGDRSIEDDEEDEDDVNLSLAAMENELYPQVMETLDFIAQTYVKLRKLQDQHVESSLAERKEGALSSSQKKKYIQLKSELIQAVKSLSLNQSRIESLVEQLYDINKRLIHNEGKLKRVANSYGVGHEDFLKEYQGRELDADWMNYIATLPGRGWQEFSTREAKTIQSLRSEIQNLAQETAISISEFRRIVTQVQKGERESTIAKKEMVEANLRLVISIAKKYTNRGLQFLDLIQEGNIGLMKAVDKFEYRRGYKFSTYATWWIRQAITRSIADQARTIRIPVHMIETINKIVRTSRQILHEIGREPTPEELSSKLSMPLEKVRKVLKIAKEPISLETPVGDEDDSHLGDFIEDRNALLPIDAAIQANLRDTTTRVLASLTPREERVLRMRFGIGMNTDHTLEEVGQQFSVTRERIRQIEAKALRKLKHPSRSRKLRSFLDS</sequence>
<evidence type="ECO:0000256" key="5">
    <source>
        <dbReference type="ARBA" id="ARBA00023163"/>
    </source>
</evidence>